<evidence type="ECO:0000313" key="2">
    <source>
        <dbReference type="EMBL" id="MCM3715647.1"/>
    </source>
</evidence>
<feature type="transmembrane region" description="Helical" evidence="1">
    <location>
        <begin position="144"/>
        <end position="169"/>
    </location>
</feature>
<name>A0A9X2DU99_9BACI</name>
<dbReference type="InterPro" id="IPR048147">
    <property type="entry name" value="CBO0543-like"/>
</dbReference>
<keyword evidence="1" id="KW-0472">Membrane</keyword>
<dbReference type="EMBL" id="JAMBOL010000018">
    <property type="protein sequence ID" value="MCM3715647.1"/>
    <property type="molecule type" value="Genomic_DNA"/>
</dbReference>
<dbReference type="RefSeq" id="WP_251193688.1">
    <property type="nucleotide sequence ID" value="NZ_JAMBOL010000018.1"/>
</dbReference>
<keyword evidence="3" id="KW-1185">Reference proteome</keyword>
<organism evidence="2 3">
    <name type="scientific">Halalkalibacter oceani</name>
    <dbReference type="NCBI Taxonomy" id="1653776"/>
    <lineage>
        <taxon>Bacteria</taxon>
        <taxon>Bacillati</taxon>
        <taxon>Bacillota</taxon>
        <taxon>Bacilli</taxon>
        <taxon>Bacillales</taxon>
        <taxon>Bacillaceae</taxon>
        <taxon>Halalkalibacter</taxon>
    </lineage>
</organism>
<proteinExistence type="predicted"/>
<dbReference type="NCBIfam" id="NF041644">
    <property type="entry name" value="CBO0543_fam"/>
    <property type="match status" value="1"/>
</dbReference>
<keyword evidence="1" id="KW-0812">Transmembrane</keyword>
<dbReference type="Proteomes" id="UP001139179">
    <property type="component" value="Unassembled WGS sequence"/>
</dbReference>
<dbReference type="AlphaFoldDB" id="A0A9X2DU99"/>
<accession>A0A9X2DU99</accession>
<comment type="caution">
    <text evidence="2">The sequence shown here is derived from an EMBL/GenBank/DDBJ whole genome shotgun (WGS) entry which is preliminary data.</text>
</comment>
<sequence>MQIELTKAYKEYWKLHSGFDAWQFWFNLALLIIPLIVLYFKIDKKRAFLLGFYGFNIHVWITYIDSIGIRHGFWGYPHQILVEVSSNLGLDASLVPVSFMLMYQWTLKHNKNYYLYAILLAAVFSFICKPIFIAIGLLRLYEGTLFYMFFLYIVVLLFSKFITNVFIMLRKKAE</sequence>
<evidence type="ECO:0000256" key="1">
    <source>
        <dbReference type="SAM" id="Phobius"/>
    </source>
</evidence>
<gene>
    <name evidence="2" type="ORF">M3202_16405</name>
</gene>
<feature type="transmembrane region" description="Helical" evidence="1">
    <location>
        <begin position="47"/>
        <end position="64"/>
    </location>
</feature>
<feature type="transmembrane region" description="Helical" evidence="1">
    <location>
        <begin position="22"/>
        <end position="40"/>
    </location>
</feature>
<feature type="transmembrane region" description="Helical" evidence="1">
    <location>
        <begin position="115"/>
        <end position="138"/>
    </location>
</feature>
<evidence type="ECO:0000313" key="3">
    <source>
        <dbReference type="Proteomes" id="UP001139179"/>
    </source>
</evidence>
<feature type="transmembrane region" description="Helical" evidence="1">
    <location>
        <begin position="84"/>
        <end position="103"/>
    </location>
</feature>
<keyword evidence="1" id="KW-1133">Transmembrane helix</keyword>
<protein>
    <submittedName>
        <fullName evidence="2">Uncharacterized protein</fullName>
    </submittedName>
</protein>
<reference evidence="2" key="1">
    <citation type="submission" date="2022-05" db="EMBL/GenBank/DDBJ databases">
        <title>Comparative Genomics of Spacecraft Associated Microbes.</title>
        <authorList>
            <person name="Tran M.T."/>
            <person name="Wright A."/>
            <person name="Seuylemezian A."/>
            <person name="Eisen J."/>
            <person name="Coil D."/>
        </authorList>
    </citation>
    <scope>NUCLEOTIDE SEQUENCE</scope>
    <source>
        <strain evidence="2">214.1.1</strain>
    </source>
</reference>